<dbReference type="EMBL" id="FOSH01000003">
    <property type="protein sequence ID" value="SFJ94787.1"/>
    <property type="molecule type" value="Genomic_DNA"/>
</dbReference>
<dbReference type="SUPFAM" id="SSF51905">
    <property type="entry name" value="FAD/NAD(P)-binding domain"/>
    <property type="match status" value="1"/>
</dbReference>
<keyword evidence="6" id="KW-1185">Reference proteome</keyword>
<protein>
    <recommendedName>
        <fullName evidence="4">Amine oxidase domain-containing protein</fullName>
    </recommendedName>
</protein>
<comment type="cofactor">
    <cofactor evidence="1">
        <name>FAD</name>
        <dbReference type="ChEBI" id="CHEBI:57692"/>
    </cofactor>
</comment>
<evidence type="ECO:0000256" key="2">
    <source>
        <dbReference type="ARBA" id="ARBA00023002"/>
    </source>
</evidence>
<dbReference type="InterPro" id="IPR050464">
    <property type="entry name" value="Zeta_carotene_desat/Oxidored"/>
</dbReference>
<dbReference type="InterPro" id="IPR002937">
    <property type="entry name" value="Amino_oxidase"/>
</dbReference>
<feature type="binding site" evidence="3">
    <location>
        <position position="230"/>
    </location>
    <ligand>
        <name>FAD</name>
        <dbReference type="ChEBI" id="CHEBI:57692"/>
    </ligand>
</feature>
<evidence type="ECO:0000313" key="5">
    <source>
        <dbReference type="EMBL" id="SFJ94787.1"/>
    </source>
</evidence>
<dbReference type="AlphaFoldDB" id="A0A1I3VKK2"/>
<dbReference type="STRING" id="45496.SAMN04488079_10344"/>
<dbReference type="GO" id="GO:0016491">
    <property type="term" value="F:oxidoreductase activity"/>
    <property type="evidence" value="ECO:0007669"/>
    <property type="project" value="UniProtKB-KW"/>
</dbReference>
<dbReference type="FunFam" id="1.10.405.20:FF:000001">
    <property type="entry name" value="Amine oxidase"/>
    <property type="match status" value="1"/>
</dbReference>
<organism evidence="5 6">
    <name type="scientific">Methylophaga sulfidovorans</name>
    <dbReference type="NCBI Taxonomy" id="45496"/>
    <lineage>
        <taxon>Bacteria</taxon>
        <taxon>Pseudomonadati</taxon>
        <taxon>Pseudomonadota</taxon>
        <taxon>Gammaproteobacteria</taxon>
        <taxon>Thiotrichales</taxon>
        <taxon>Piscirickettsiaceae</taxon>
        <taxon>Methylophaga</taxon>
    </lineage>
</organism>
<dbReference type="PANTHER" id="PTHR42923">
    <property type="entry name" value="PROTOPORPHYRINOGEN OXIDASE"/>
    <property type="match status" value="1"/>
</dbReference>
<feature type="binding site" evidence="3">
    <location>
        <begin position="29"/>
        <end position="30"/>
    </location>
    <ligand>
        <name>FAD</name>
        <dbReference type="ChEBI" id="CHEBI:57692"/>
    </ligand>
</feature>
<keyword evidence="2" id="KW-0560">Oxidoreductase</keyword>
<reference evidence="6" key="1">
    <citation type="submission" date="2016-10" db="EMBL/GenBank/DDBJ databases">
        <authorList>
            <person name="Varghese N."/>
            <person name="Submissions S."/>
        </authorList>
    </citation>
    <scope>NUCLEOTIDE SEQUENCE [LARGE SCALE GENOMIC DNA]</scope>
    <source>
        <strain evidence="6">DSM 11578</strain>
    </source>
</reference>
<dbReference type="Gene3D" id="1.10.405.20">
    <property type="match status" value="1"/>
</dbReference>
<dbReference type="Gene3D" id="3.30.70.1990">
    <property type="match status" value="1"/>
</dbReference>
<feature type="binding site" evidence="3">
    <location>
        <position position="11"/>
    </location>
    <ligand>
        <name>FAD</name>
        <dbReference type="ChEBI" id="CHEBI:57692"/>
    </ligand>
</feature>
<dbReference type="Proteomes" id="UP000198924">
    <property type="component" value="Unassembled WGS sequence"/>
</dbReference>
<evidence type="ECO:0000256" key="3">
    <source>
        <dbReference type="PIRSR" id="PIRSR601613-1"/>
    </source>
</evidence>
<dbReference type="RefSeq" id="WP_091711679.1">
    <property type="nucleotide sequence ID" value="NZ_FOSH01000003.1"/>
</dbReference>
<feature type="domain" description="Amine oxidase" evidence="4">
    <location>
        <begin position="10"/>
        <end position="267"/>
    </location>
</feature>
<accession>A0A1I3VKK2</accession>
<dbReference type="OrthoDB" id="20837at2"/>
<evidence type="ECO:0000256" key="1">
    <source>
        <dbReference type="ARBA" id="ARBA00001974"/>
    </source>
</evidence>
<gene>
    <name evidence="5" type="ORF">SAMN04488079_10344</name>
</gene>
<name>A0A1I3VKK2_9GAMM</name>
<evidence type="ECO:0000313" key="6">
    <source>
        <dbReference type="Proteomes" id="UP000198924"/>
    </source>
</evidence>
<evidence type="ECO:0000259" key="4">
    <source>
        <dbReference type="Pfam" id="PF01593"/>
    </source>
</evidence>
<proteinExistence type="predicted"/>
<dbReference type="Gene3D" id="3.50.50.60">
    <property type="entry name" value="FAD/NAD(P)-binding domain"/>
    <property type="match status" value="1"/>
</dbReference>
<sequence>MKIAIVGGGISGVTAAWYLSKQHDVTLYEANDYIGGHTDTHQIDIAGKTWSVDTGFIVFNEYNYPHFSQLLREFEVDAFDTEMSFAVHNADTGLYYNATSLNRLFCQRKNIINPSFYRMITDIVRFYKQSPNILKEPNNTQTVGEYLKKHHYSDVFIDDHLIPMACALWSGPSVSLLEMPVRYLIAFMANHKMLSLTTRPQWRVVKGGSNQYIKQFMQRFTGQIHQGTAVEKIQRLDDGVVLTVADKKHVFDAVVIACHSDQALSMLADSSYDEATVLGNIDYQKNHMQLHTDESVLPPTEAAWASWNVYVSLALQEKCTVSYHMNTLQKLEAPVEFVVSLNSAERVDPQKVLLERHYSHPVYNEKTLAAQQRWADISGQRQTYFCGAYWGWGFHEDGVKSALNVVQQINGKAE</sequence>
<dbReference type="InterPro" id="IPR001613">
    <property type="entry name" value="Flavin_amine_oxidase"/>
</dbReference>
<dbReference type="Pfam" id="PF01593">
    <property type="entry name" value="Amino_oxidase"/>
    <property type="match status" value="1"/>
</dbReference>
<dbReference type="InterPro" id="IPR036188">
    <property type="entry name" value="FAD/NAD-bd_sf"/>
</dbReference>
<dbReference type="PRINTS" id="PR00757">
    <property type="entry name" value="AMINEOXDASEF"/>
</dbReference>
<dbReference type="PANTHER" id="PTHR42923:SF17">
    <property type="entry name" value="AMINE OXIDASE DOMAIN-CONTAINING PROTEIN"/>
    <property type="match status" value="1"/>
</dbReference>